<dbReference type="Pfam" id="PF00300">
    <property type="entry name" value="His_Phos_1"/>
    <property type="match status" value="1"/>
</dbReference>
<keyword evidence="2" id="KW-1185">Reference proteome</keyword>
<dbReference type="RefSeq" id="WP_215341270.1">
    <property type="nucleotide sequence ID" value="NZ_JAGSGD010000001.1"/>
</dbReference>
<reference evidence="1" key="1">
    <citation type="submission" date="2021-04" db="EMBL/GenBank/DDBJ databases">
        <title>Draft genome assembly of strain Phenylobacterium sp. 20VBR1 using MiniION and Illumina platforms.</title>
        <authorList>
            <person name="Thomas F.A."/>
            <person name="Krishnan K.P."/>
            <person name="Sinha R.K."/>
        </authorList>
    </citation>
    <scope>NUCLEOTIDE SEQUENCE</scope>
    <source>
        <strain evidence="1">20VBR1</strain>
    </source>
</reference>
<sequence>MGNQAHRPALILIRHAAPAQDPNVPPPQWPLSDEGRAAARALAAKLKNLAPVAVVSSPEIKALETVRILTEGLGLTVETDPAFAELHRPKWPFSDTATFEARVAHLLENPHLSIEGAEPAGEAAARFSEGLFRHATRPLMVGTHGTILAAYLGLETGRCDADLWKSLRLPEALVLDADRRLIERISV</sequence>
<dbReference type="EMBL" id="JAGSGD010000001">
    <property type="protein sequence ID" value="MBR7620537.1"/>
    <property type="molecule type" value="Genomic_DNA"/>
</dbReference>
<comment type="caution">
    <text evidence="1">The sequence shown here is derived from an EMBL/GenBank/DDBJ whole genome shotgun (WGS) entry which is preliminary data.</text>
</comment>
<proteinExistence type="predicted"/>
<dbReference type="InterPro" id="IPR029033">
    <property type="entry name" value="His_PPase_superfam"/>
</dbReference>
<name>A0A941HXP8_9CAUL</name>
<accession>A0A941HXP8</accession>
<gene>
    <name evidence="1" type="ORF">JKL49_14175</name>
</gene>
<protein>
    <submittedName>
        <fullName evidence="1">Histidine phosphatase family protein</fullName>
    </submittedName>
</protein>
<dbReference type="AlphaFoldDB" id="A0A941HXP8"/>
<dbReference type="SUPFAM" id="SSF53254">
    <property type="entry name" value="Phosphoglycerate mutase-like"/>
    <property type="match status" value="1"/>
</dbReference>
<dbReference type="Gene3D" id="3.40.50.1240">
    <property type="entry name" value="Phosphoglycerate mutase-like"/>
    <property type="match status" value="1"/>
</dbReference>
<evidence type="ECO:0000313" key="1">
    <source>
        <dbReference type="EMBL" id="MBR7620537.1"/>
    </source>
</evidence>
<dbReference type="Proteomes" id="UP000622580">
    <property type="component" value="Unassembled WGS sequence"/>
</dbReference>
<organism evidence="1 2">
    <name type="scientific">Phenylobacterium glaciei</name>
    <dbReference type="NCBI Taxonomy" id="2803784"/>
    <lineage>
        <taxon>Bacteria</taxon>
        <taxon>Pseudomonadati</taxon>
        <taxon>Pseudomonadota</taxon>
        <taxon>Alphaproteobacteria</taxon>
        <taxon>Caulobacterales</taxon>
        <taxon>Caulobacteraceae</taxon>
        <taxon>Phenylobacterium</taxon>
    </lineage>
</organism>
<dbReference type="InterPro" id="IPR013078">
    <property type="entry name" value="His_Pase_superF_clade-1"/>
</dbReference>
<evidence type="ECO:0000313" key="2">
    <source>
        <dbReference type="Proteomes" id="UP000622580"/>
    </source>
</evidence>